<accession>A0A451AU79</accession>
<name>A0A451AU79_9GAMM</name>
<evidence type="ECO:0000313" key="4">
    <source>
        <dbReference type="EMBL" id="VFK69611.1"/>
    </source>
</evidence>
<evidence type="ECO:0000313" key="3">
    <source>
        <dbReference type="EMBL" id="VFK60986.1"/>
    </source>
</evidence>
<feature type="compositionally biased region" description="Polar residues" evidence="1">
    <location>
        <begin position="81"/>
        <end position="105"/>
    </location>
</feature>
<dbReference type="EMBL" id="CAADFZ010000015">
    <property type="protein sequence ID" value="VFK60986.1"/>
    <property type="molecule type" value="Genomic_DNA"/>
</dbReference>
<dbReference type="Pfam" id="PF22240">
    <property type="entry name" value="ISP_coupler"/>
    <property type="match status" value="1"/>
</dbReference>
<feature type="compositionally biased region" description="Polar residues" evidence="1">
    <location>
        <begin position="31"/>
        <end position="72"/>
    </location>
</feature>
<dbReference type="AlphaFoldDB" id="A0A451AU79"/>
<feature type="region of interest" description="Disordered" evidence="1">
    <location>
        <begin position="15"/>
        <end position="105"/>
    </location>
</feature>
<evidence type="ECO:0000256" key="1">
    <source>
        <dbReference type="SAM" id="MobiDB-lite"/>
    </source>
</evidence>
<sequence length="217" mass="23328">MTYYSVALGQLPEHLGQRSEHSGDCPGASGNGLSTFGNAPSISGNGLSTPNDCQTTSGNRLITKDNGQTTSGDGPGASGDGINTSGNGPSASGNPTSSNGFAANNPVSQGMQKVLSLLHQHHLEKETDTLQAFYASVCMRAEGIDNAAGRQRILLELYDKFFRNAFPRLTKRLGIVYTPVEVVDFILHSIEHLLRNEQRLPELFSTLYNGKIRILMF</sequence>
<proteinExistence type="predicted"/>
<protein>
    <recommendedName>
        <fullName evidence="2">Type ISP restriction-modification enzyme coupler domain-containing protein</fullName>
    </recommendedName>
</protein>
<evidence type="ECO:0000259" key="2">
    <source>
        <dbReference type="Pfam" id="PF22240"/>
    </source>
</evidence>
<reference evidence="4" key="1">
    <citation type="submission" date="2019-02" db="EMBL/GenBank/DDBJ databases">
        <authorList>
            <person name="Gruber-Vodicka R. H."/>
            <person name="Seah K. B. B."/>
        </authorList>
    </citation>
    <scope>NUCLEOTIDE SEQUENCE</scope>
    <source>
        <strain evidence="4">BECK_BY19</strain>
        <strain evidence="3">BECK_BY8</strain>
    </source>
</reference>
<feature type="domain" description="Type ISP restriction-modification enzyme coupler" evidence="2">
    <location>
        <begin position="99"/>
        <end position="148"/>
    </location>
</feature>
<dbReference type="EMBL" id="CAADGD010000016">
    <property type="protein sequence ID" value="VFK69611.1"/>
    <property type="molecule type" value="Genomic_DNA"/>
</dbReference>
<gene>
    <name evidence="3" type="ORF">BECKUNK1418G_GA0071005_10151</name>
    <name evidence="4" type="ORF">BECKUNK1418H_GA0071006_101637</name>
</gene>
<organism evidence="4">
    <name type="scientific">Candidatus Kentrum sp. UNK</name>
    <dbReference type="NCBI Taxonomy" id="2126344"/>
    <lineage>
        <taxon>Bacteria</taxon>
        <taxon>Pseudomonadati</taxon>
        <taxon>Pseudomonadota</taxon>
        <taxon>Gammaproteobacteria</taxon>
        <taxon>Candidatus Kentrum</taxon>
    </lineage>
</organism>
<dbReference type="InterPro" id="IPR053980">
    <property type="entry name" value="ISP_coupler"/>
</dbReference>